<dbReference type="Gene3D" id="3.10.450.50">
    <property type="match status" value="1"/>
</dbReference>
<keyword evidence="3" id="KW-1185">Reference proteome</keyword>
<evidence type="ECO:0000313" key="2">
    <source>
        <dbReference type="EMBL" id="KIQ64701.1"/>
    </source>
</evidence>
<organism evidence="2 3">
    <name type="scientific">Kitasatospora griseola</name>
    <name type="common">Streptomyces griseolosporeus</name>
    <dbReference type="NCBI Taxonomy" id="2064"/>
    <lineage>
        <taxon>Bacteria</taxon>
        <taxon>Bacillati</taxon>
        <taxon>Actinomycetota</taxon>
        <taxon>Actinomycetes</taxon>
        <taxon>Kitasatosporales</taxon>
        <taxon>Streptomycetaceae</taxon>
        <taxon>Kitasatospora</taxon>
    </lineage>
</organism>
<name>A0A0D0NZU3_KITGR</name>
<sequence>MTDLFSPVAPLSSSADAQLYIAIQQFYARHMQAVDGGDARTWALGFTEDGEFDSNALPAPVRGRETIETATLAAEEARRPTGVTRRHVMTMLAVEPEDEAATVVRTRSYVAVFTTLPGQPTGIYCMTSCQDVLVRQPDGGWRIRSRHVLRDDLPPRD</sequence>
<reference evidence="2 3" key="1">
    <citation type="submission" date="2015-02" db="EMBL/GenBank/DDBJ databases">
        <title>Draft genome sequence of Kitasatospora griseola MF730-N6, a bafilomycin, terpentecin and satosporin producer.</title>
        <authorList>
            <person name="Arens J.C."/>
            <person name="Haltli B."/>
            <person name="Kerr R.G."/>
        </authorList>
    </citation>
    <scope>NUCLEOTIDE SEQUENCE [LARGE SCALE GENOMIC DNA]</scope>
    <source>
        <strain evidence="2 3">MF730-N6</strain>
    </source>
</reference>
<dbReference type="RefSeq" id="WP_043910485.1">
    <property type="nucleotide sequence ID" value="NZ_BMRI01000002.1"/>
</dbReference>
<dbReference type="OrthoDB" id="9130903at2"/>
<gene>
    <name evidence="2" type="ORF">TR51_10950</name>
</gene>
<dbReference type="SUPFAM" id="SSF54427">
    <property type="entry name" value="NTF2-like"/>
    <property type="match status" value="1"/>
</dbReference>
<dbReference type="InterPro" id="IPR032710">
    <property type="entry name" value="NTF2-like_dom_sf"/>
</dbReference>
<dbReference type="Pfam" id="PF13577">
    <property type="entry name" value="SnoaL_4"/>
    <property type="match status" value="1"/>
</dbReference>
<evidence type="ECO:0000259" key="1">
    <source>
        <dbReference type="Pfam" id="PF13577"/>
    </source>
</evidence>
<evidence type="ECO:0000313" key="3">
    <source>
        <dbReference type="Proteomes" id="UP000032066"/>
    </source>
</evidence>
<feature type="domain" description="SnoaL-like" evidence="1">
    <location>
        <begin position="20"/>
        <end position="147"/>
    </location>
</feature>
<dbReference type="PATRIC" id="fig|2064.6.peg.2347"/>
<protein>
    <recommendedName>
        <fullName evidence="1">SnoaL-like domain-containing protein</fullName>
    </recommendedName>
</protein>
<dbReference type="CDD" id="cd00531">
    <property type="entry name" value="NTF2_like"/>
    <property type="match status" value="1"/>
</dbReference>
<comment type="caution">
    <text evidence="2">The sequence shown here is derived from an EMBL/GenBank/DDBJ whole genome shotgun (WGS) entry which is preliminary data.</text>
</comment>
<accession>A0A0D0NZU3</accession>
<dbReference type="EMBL" id="JXZB01000002">
    <property type="protein sequence ID" value="KIQ64701.1"/>
    <property type="molecule type" value="Genomic_DNA"/>
</dbReference>
<dbReference type="Proteomes" id="UP000032066">
    <property type="component" value="Unassembled WGS sequence"/>
</dbReference>
<dbReference type="STRING" id="2064.TR51_10950"/>
<proteinExistence type="predicted"/>
<dbReference type="InterPro" id="IPR037401">
    <property type="entry name" value="SnoaL-like"/>
</dbReference>
<dbReference type="AlphaFoldDB" id="A0A0D0NZU3"/>